<protein>
    <submittedName>
        <fullName evidence="2">Uncharacterized protein</fullName>
    </submittedName>
</protein>
<feature type="region of interest" description="Disordered" evidence="1">
    <location>
        <begin position="1"/>
        <end position="21"/>
    </location>
</feature>
<evidence type="ECO:0000313" key="3">
    <source>
        <dbReference type="Proteomes" id="UP000663866"/>
    </source>
</evidence>
<dbReference type="Proteomes" id="UP000663866">
    <property type="component" value="Unassembled WGS sequence"/>
</dbReference>
<proteinExistence type="predicted"/>
<gene>
    <name evidence="2" type="ORF">OVN521_LOCUS44021</name>
</gene>
<evidence type="ECO:0000313" key="2">
    <source>
        <dbReference type="EMBL" id="CAF4570347.1"/>
    </source>
</evidence>
<dbReference type="AlphaFoldDB" id="A0A820ZU69"/>
<accession>A0A820ZU69</accession>
<sequence length="33" mass="3786">DDDDDDDDNNNNNDDDARSHLLPKDKFLIVLQA</sequence>
<keyword evidence="3" id="KW-1185">Reference proteome</keyword>
<organism evidence="2 3">
    <name type="scientific">Rotaria magnacalcarata</name>
    <dbReference type="NCBI Taxonomy" id="392030"/>
    <lineage>
        <taxon>Eukaryota</taxon>
        <taxon>Metazoa</taxon>
        <taxon>Spiralia</taxon>
        <taxon>Gnathifera</taxon>
        <taxon>Rotifera</taxon>
        <taxon>Eurotatoria</taxon>
        <taxon>Bdelloidea</taxon>
        <taxon>Philodinida</taxon>
        <taxon>Philodinidae</taxon>
        <taxon>Rotaria</taxon>
    </lineage>
</organism>
<name>A0A820ZU69_9BILA</name>
<evidence type="ECO:0000256" key="1">
    <source>
        <dbReference type="SAM" id="MobiDB-lite"/>
    </source>
</evidence>
<dbReference type="EMBL" id="CAJOBG010065192">
    <property type="protein sequence ID" value="CAF4570347.1"/>
    <property type="molecule type" value="Genomic_DNA"/>
</dbReference>
<comment type="caution">
    <text evidence="2">The sequence shown here is derived from an EMBL/GenBank/DDBJ whole genome shotgun (WGS) entry which is preliminary data.</text>
</comment>
<reference evidence="2" key="1">
    <citation type="submission" date="2021-02" db="EMBL/GenBank/DDBJ databases">
        <authorList>
            <person name="Nowell W R."/>
        </authorList>
    </citation>
    <scope>NUCLEOTIDE SEQUENCE</scope>
</reference>
<feature type="non-terminal residue" evidence="2">
    <location>
        <position position="1"/>
    </location>
</feature>